<accession>A0A8T0ENU1</accession>
<organism evidence="1 2">
    <name type="scientific">Argiope bruennichi</name>
    <name type="common">Wasp spider</name>
    <name type="synonym">Aranea bruennichi</name>
    <dbReference type="NCBI Taxonomy" id="94029"/>
    <lineage>
        <taxon>Eukaryota</taxon>
        <taxon>Metazoa</taxon>
        <taxon>Ecdysozoa</taxon>
        <taxon>Arthropoda</taxon>
        <taxon>Chelicerata</taxon>
        <taxon>Arachnida</taxon>
        <taxon>Araneae</taxon>
        <taxon>Araneomorphae</taxon>
        <taxon>Entelegynae</taxon>
        <taxon>Araneoidea</taxon>
        <taxon>Araneidae</taxon>
        <taxon>Argiope</taxon>
    </lineage>
</organism>
<dbReference type="Proteomes" id="UP000807504">
    <property type="component" value="Unassembled WGS sequence"/>
</dbReference>
<gene>
    <name evidence="1" type="ORF">HNY73_013878</name>
</gene>
<sequence>MSRCPGKNSTEVILILTSFDRNDRGTTDGIRNVQQAHIGIRSLSNEILHEDRTDAAAEWPYFLQLMHNGLLFQTAFVPLDLIDFHGGVDLSFQRGVCAARKGKILVIANFSSLRVLDGFYPVCPGVNLLNAVSSPLCCSSCSYYKADL</sequence>
<proteinExistence type="predicted"/>
<evidence type="ECO:0000313" key="2">
    <source>
        <dbReference type="Proteomes" id="UP000807504"/>
    </source>
</evidence>
<evidence type="ECO:0000313" key="1">
    <source>
        <dbReference type="EMBL" id="KAF8776944.1"/>
    </source>
</evidence>
<protein>
    <submittedName>
        <fullName evidence="1">Uncharacterized protein</fullName>
    </submittedName>
</protein>
<name>A0A8T0ENU1_ARGBR</name>
<comment type="caution">
    <text evidence="1">The sequence shown here is derived from an EMBL/GenBank/DDBJ whole genome shotgun (WGS) entry which is preliminary data.</text>
</comment>
<dbReference type="AlphaFoldDB" id="A0A8T0ENU1"/>
<dbReference type="EMBL" id="JABXBU010002072">
    <property type="protein sequence ID" value="KAF8776944.1"/>
    <property type="molecule type" value="Genomic_DNA"/>
</dbReference>
<reference evidence="1" key="2">
    <citation type="submission" date="2020-06" db="EMBL/GenBank/DDBJ databases">
        <authorList>
            <person name="Sheffer M."/>
        </authorList>
    </citation>
    <scope>NUCLEOTIDE SEQUENCE</scope>
</reference>
<keyword evidence="2" id="KW-1185">Reference proteome</keyword>
<reference evidence="1" key="1">
    <citation type="journal article" date="2020" name="bioRxiv">
        <title>Chromosome-level reference genome of the European wasp spider Argiope bruennichi: a resource for studies on range expansion and evolutionary adaptation.</title>
        <authorList>
            <person name="Sheffer M.M."/>
            <person name="Hoppe A."/>
            <person name="Krehenwinkel H."/>
            <person name="Uhl G."/>
            <person name="Kuss A.W."/>
            <person name="Jensen L."/>
            <person name="Jensen C."/>
            <person name="Gillespie R.G."/>
            <person name="Hoff K.J."/>
            <person name="Prost S."/>
        </authorList>
    </citation>
    <scope>NUCLEOTIDE SEQUENCE</scope>
</reference>